<dbReference type="EMBL" id="KI925457">
    <property type="protein sequence ID" value="ETW82770.1"/>
    <property type="molecule type" value="Genomic_DNA"/>
</dbReference>
<keyword evidence="3" id="KW-1185">Reference proteome</keyword>
<organism evidence="2 3">
    <name type="scientific">Heterobasidion irregulare (strain TC 32-1)</name>
    <dbReference type="NCBI Taxonomy" id="747525"/>
    <lineage>
        <taxon>Eukaryota</taxon>
        <taxon>Fungi</taxon>
        <taxon>Dikarya</taxon>
        <taxon>Basidiomycota</taxon>
        <taxon>Agaricomycotina</taxon>
        <taxon>Agaricomycetes</taxon>
        <taxon>Russulales</taxon>
        <taxon>Bondarzewiaceae</taxon>
        <taxon>Heterobasidion</taxon>
        <taxon>Heterobasidion annosum species complex</taxon>
    </lineage>
</organism>
<gene>
    <name evidence="2" type="ORF">HETIRDRAFT_408876</name>
</gene>
<dbReference type="RefSeq" id="XP_009545095.1">
    <property type="nucleotide sequence ID" value="XM_009546800.1"/>
</dbReference>
<feature type="compositionally biased region" description="Basic and acidic residues" evidence="1">
    <location>
        <begin position="40"/>
        <end position="55"/>
    </location>
</feature>
<evidence type="ECO:0000313" key="3">
    <source>
        <dbReference type="Proteomes" id="UP000030671"/>
    </source>
</evidence>
<reference evidence="2 3" key="1">
    <citation type="journal article" date="2012" name="New Phytol.">
        <title>Insight into trade-off between wood decay and parasitism from the genome of a fungal forest pathogen.</title>
        <authorList>
            <person name="Olson A."/>
            <person name="Aerts A."/>
            <person name="Asiegbu F."/>
            <person name="Belbahri L."/>
            <person name="Bouzid O."/>
            <person name="Broberg A."/>
            <person name="Canback B."/>
            <person name="Coutinho P.M."/>
            <person name="Cullen D."/>
            <person name="Dalman K."/>
            <person name="Deflorio G."/>
            <person name="van Diepen L.T."/>
            <person name="Dunand C."/>
            <person name="Duplessis S."/>
            <person name="Durling M."/>
            <person name="Gonthier P."/>
            <person name="Grimwood J."/>
            <person name="Fossdal C.G."/>
            <person name="Hansson D."/>
            <person name="Henrissat B."/>
            <person name="Hietala A."/>
            <person name="Himmelstrand K."/>
            <person name="Hoffmeister D."/>
            <person name="Hogberg N."/>
            <person name="James T.Y."/>
            <person name="Karlsson M."/>
            <person name="Kohler A."/>
            <person name="Kues U."/>
            <person name="Lee Y.H."/>
            <person name="Lin Y.C."/>
            <person name="Lind M."/>
            <person name="Lindquist E."/>
            <person name="Lombard V."/>
            <person name="Lucas S."/>
            <person name="Lunden K."/>
            <person name="Morin E."/>
            <person name="Murat C."/>
            <person name="Park J."/>
            <person name="Raffaello T."/>
            <person name="Rouze P."/>
            <person name="Salamov A."/>
            <person name="Schmutz J."/>
            <person name="Solheim H."/>
            <person name="Stahlberg J."/>
            <person name="Velez H."/>
            <person name="de Vries R.P."/>
            <person name="Wiebenga A."/>
            <person name="Woodward S."/>
            <person name="Yakovlev I."/>
            <person name="Garbelotto M."/>
            <person name="Martin F."/>
            <person name="Grigoriev I.V."/>
            <person name="Stenlid J."/>
        </authorList>
    </citation>
    <scope>NUCLEOTIDE SEQUENCE [LARGE SCALE GENOMIC DNA]</scope>
    <source>
        <strain evidence="2 3">TC 32-1</strain>
    </source>
</reference>
<dbReference type="Proteomes" id="UP000030671">
    <property type="component" value="Unassembled WGS sequence"/>
</dbReference>
<dbReference type="InParanoid" id="W4KBQ8"/>
<dbReference type="AlphaFoldDB" id="W4KBQ8"/>
<evidence type="ECO:0000313" key="2">
    <source>
        <dbReference type="EMBL" id="ETW82770.1"/>
    </source>
</evidence>
<dbReference type="KEGG" id="hir:HETIRDRAFT_408876"/>
<sequence length="55" mass="6165">MSSSPIQSKRPSATPRISRRAGIGKIKRMRRPMLPSGLDLPREKSRSEGRSKFGK</sequence>
<dbReference type="GeneID" id="20672735"/>
<dbReference type="HOGENOM" id="CLU_3032608_0_0_1"/>
<evidence type="ECO:0000256" key="1">
    <source>
        <dbReference type="SAM" id="MobiDB-lite"/>
    </source>
</evidence>
<protein>
    <submittedName>
        <fullName evidence="2">Uncharacterized protein</fullName>
    </submittedName>
</protein>
<feature type="region of interest" description="Disordered" evidence="1">
    <location>
        <begin position="1"/>
        <end position="55"/>
    </location>
</feature>
<accession>W4KBQ8</accession>
<proteinExistence type="predicted"/>
<feature type="compositionally biased region" description="Polar residues" evidence="1">
    <location>
        <begin position="1"/>
        <end position="11"/>
    </location>
</feature>
<name>W4KBQ8_HETIT</name>